<gene>
    <name evidence="2 3" type="primary">dtd</name>
    <name evidence="3" type="ORF">GCM10010123_04530</name>
</gene>
<evidence type="ECO:0000256" key="2">
    <source>
        <dbReference type="HAMAP-Rule" id="MF_00518"/>
    </source>
</evidence>
<keyword evidence="2" id="KW-0963">Cytoplasm</keyword>
<comment type="subunit">
    <text evidence="2">Homodimer.</text>
</comment>
<dbReference type="EC" id="3.1.1.96" evidence="2"/>
<comment type="domain">
    <text evidence="2">A Gly-cisPro motif from one monomer fits into the active site of the other monomer to allow specific chiral rejection of L-amino acids.</text>
</comment>
<dbReference type="Proteomes" id="UP000649739">
    <property type="component" value="Unassembled WGS sequence"/>
</dbReference>
<dbReference type="EC" id="3.1.1.-" evidence="2"/>
<dbReference type="InterPro" id="IPR003732">
    <property type="entry name" value="Daa-tRNA_deacyls_DTD"/>
</dbReference>
<dbReference type="GO" id="GO:0043908">
    <property type="term" value="F:Ser(Gly)-tRNA(Ala) hydrolase activity"/>
    <property type="evidence" value="ECO:0007669"/>
    <property type="project" value="UniProtKB-UniRule"/>
</dbReference>
<evidence type="ECO:0000313" key="4">
    <source>
        <dbReference type="Proteomes" id="UP000649739"/>
    </source>
</evidence>
<sequence>MRAVIQTVTGARVTVGDETVGEIDDGLLVLLGVTHSDTPATAAAMARKIHELRLFDDRSAAELGLPVLVVSQFTLYGDARRGRRPSWAAAAPAGVAEPLVDACVAALRERGAPVATGRFGAEMAVHSTNAGPRTILLDV</sequence>
<comment type="catalytic activity">
    <reaction evidence="2">
        <text>a D-aminoacyl-tRNA + H2O = a tRNA + a D-alpha-amino acid + H(+)</text>
        <dbReference type="Rhea" id="RHEA:13953"/>
        <dbReference type="Rhea" id="RHEA-COMP:10123"/>
        <dbReference type="Rhea" id="RHEA-COMP:10124"/>
        <dbReference type="ChEBI" id="CHEBI:15377"/>
        <dbReference type="ChEBI" id="CHEBI:15378"/>
        <dbReference type="ChEBI" id="CHEBI:59871"/>
        <dbReference type="ChEBI" id="CHEBI:78442"/>
        <dbReference type="ChEBI" id="CHEBI:79333"/>
        <dbReference type="EC" id="3.1.1.96"/>
    </reaction>
</comment>
<dbReference type="RefSeq" id="WP_189168299.1">
    <property type="nucleotide sequence ID" value="NZ_BMQB01000001.1"/>
</dbReference>
<dbReference type="GO" id="GO:0019478">
    <property type="term" value="P:D-amino acid catabolic process"/>
    <property type="evidence" value="ECO:0007669"/>
    <property type="project" value="UniProtKB-UniRule"/>
</dbReference>
<comment type="function">
    <text evidence="2">An aminoacyl-tRNA editing enzyme that deacylates mischarged D-aminoacyl-tRNAs. Also deacylates mischarged glycyl-tRNA(Ala), protecting cells against glycine mischarging by AlaRS. Acts via tRNA-based rather than protein-based catalysis; rejects L-amino acids rather than detecting D-amino acids in the active site. By recycling D-aminoacyl-tRNA to D-amino acids and free tRNA molecules, this enzyme counteracts the toxicity associated with the formation of D-aminoacyl-tRNA entities in vivo and helps enforce protein L-homochirality.</text>
</comment>
<dbReference type="AlphaFoldDB" id="A0A8J3B792"/>
<protein>
    <recommendedName>
        <fullName evidence="2">D-aminoacyl-tRNA deacylase</fullName>
        <shortName evidence="2">DTD</shortName>
        <ecNumber evidence="2">3.1.1.96</ecNumber>
    </recommendedName>
    <alternativeName>
        <fullName evidence="2">Gly-tRNA(Ala) deacylase</fullName>
        <ecNumber evidence="2">3.1.1.-</ecNumber>
    </alternativeName>
</protein>
<dbReference type="PANTHER" id="PTHR10472:SF5">
    <property type="entry name" value="D-AMINOACYL-TRNA DEACYLASE 1"/>
    <property type="match status" value="1"/>
</dbReference>
<dbReference type="InterPro" id="IPR023509">
    <property type="entry name" value="DTD-like_sf"/>
</dbReference>
<keyword evidence="2" id="KW-0378">Hydrolase</keyword>
<dbReference type="FunFam" id="3.50.80.10:FF:000001">
    <property type="entry name" value="D-aminoacyl-tRNA deacylase"/>
    <property type="match status" value="1"/>
</dbReference>
<comment type="similarity">
    <text evidence="1 2">Belongs to the DTD family.</text>
</comment>
<accession>A0A8J3B792</accession>
<dbReference type="SUPFAM" id="SSF69500">
    <property type="entry name" value="DTD-like"/>
    <property type="match status" value="1"/>
</dbReference>
<keyword evidence="2" id="KW-0694">RNA-binding</keyword>
<comment type="subcellular location">
    <subcellularLocation>
        <location evidence="2">Cytoplasm</location>
    </subcellularLocation>
</comment>
<feature type="short sequence motif" description="Gly-cisPro motif, important for rejection of L-amino acids" evidence="2">
    <location>
        <begin position="131"/>
        <end position="132"/>
    </location>
</feature>
<dbReference type="GO" id="GO:0005737">
    <property type="term" value="C:cytoplasm"/>
    <property type="evidence" value="ECO:0007669"/>
    <property type="project" value="UniProtKB-SubCell"/>
</dbReference>
<evidence type="ECO:0000313" key="3">
    <source>
        <dbReference type="EMBL" id="GGJ77608.1"/>
    </source>
</evidence>
<keyword evidence="2" id="KW-0820">tRNA-binding</keyword>
<reference evidence="3" key="1">
    <citation type="journal article" date="2014" name="Int. J. Syst. Evol. Microbiol.">
        <title>Complete genome sequence of Corynebacterium casei LMG S-19264T (=DSM 44701T), isolated from a smear-ripened cheese.</title>
        <authorList>
            <consortium name="US DOE Joint Genome Institute (JGI-PGF)"/>
            <person name="Walter F."/>
            <person name="Albersmeier A."/>
            <person name="Kalinowski J."/>
            <person name="Ruckert C."/>
        </authorList>
    </citation>
    <scope>NUCLEOTIDE SEQUENCE</scope>
    <source>
        <strain evidence="3">JCM 3090</strain>
    </source>
</reference>
<dbReference type="Gene3D" id="3.50.80.10">
    <property type="entry name" value="D-tyrosyl-tRNA(Tyr) deacylase"/>
    <property type="match status" value="1"/>
</dbReference>
<comment type="caution">
    <text evidence="3">The sequence shown here is derived from an EMBL/GenBank/DDBJ whole genome shotgun (WGS) entry which is preliminary data.</text>
</comment>
<organism evidence="3 4">
    <name type="scientific">Pilimelia anulata</name>
    <dbReference type="NCBI Taxonomy" id="53371"/>
    <lineage>
        <taxon>Bacteria</taxon>
        <taxon>Bacillati</taxon>
        <taxon>Actinomycetota</taxon>
        <taxon>Actinomycetes</taxon>
        <taxon>Micromonosporales</taxon>
        <taxon>Micromonosporaceae</taxon>
        <taxon>Pilimelia</taxon>
    </lineage>
</organism>
<evidence type="ECO:0000256" key="1">
    <source>
        <dbReference type="ARBA" id="ARBA00009673"/>
    </source>
</evidence>
<dbReference type="EMBL" id="BMQB01000001">
    <property type="protein sequence ID" value="GGJ77608.1"/>
    <property type="molecule type" value="Genomic_DNA"/>
</dbReference>
<name>A0A8J3B792_9ACTN</name>
<proteinExistence type="inferred from homology"/>
<dbReference type="Pfam" id="PF02580">
    <property type="entry name" value="Tyr_Deacylase"/>
    <property type="match status" value="1"/>
</dbReference>
<dbReference type="GO" id="GO:0000049">
    <property type="term" value="F:tRNA binding"/>
    <property type="evidence" value="ECO:0007669"/>
    <property type="project" value="UniProtKB-UniRule"/>
</dbReference>
<dbReference type="GO" id="GO:0051500">
    <property type="term" value="F:D-tyrosyl-tRNA(Tyr) deacylase activity"/>
    <property type="evidence" value="ECO:0007669"/>
    <property type="project" value="TreeGrafter"/>
</dbReference>
<dbReference type="NCBIfam" id="TIGR00256">
    <property type="entry name" value="D-aminoacyl-tRNA deacylase"/>
    <property type="match status" value="1"/>
</dbReference>
<keyword evidence="4" id="KW-1185">Reference proteome</keyword>
<dbReference type="PANTHER" id="PTHR10472">
    <property type="entry name" value="D-TYROSYL-TRNA TYR DEACYLASE"/>
    <property type="match status" value="1"/>
</dbReference>
<comment type="catalytic activity">
    <reaction evidence="2">
        <text>glycyl-tRNA(Ala) + H2O = tRNA(Ala) + glycine + H(+)</text>
        <dbReference type="Rhea" id="RHEA:53744"/>
        <dbReference type="Rhea" id="RHEA-COMP:9657"/>
        <dbReference type="Rhea" id="RHEA-COMP:13640"/>
        <dbReference type="ChEBI" id="CHEBI:15377"/>
        <dbReference type="ChEBI" id="CHEBI:15378"/>
        <dbReference type="ChEBI" id="CHEBI:57305"/>
        <dbReference type="ChEBI" id="CHEBI:78442"/>
        <dbReference type="ChEBI" id="CHEBI:78522"/>
    </reaction>
</comment>
<reference evidence="3" key="2">
    <citation type="submission" date="2020-09" db="EMBL/GenBank/DDBJ databases">
        <authorList>
            <person name="Sun Q."/>
            <person name="Ohkuma M."/>
        </authorList>
    </citation>
    <scope>NUCLEOTIDE SEQUENCE</scope>
    <source>
        <strain evidence="3">JCM 3090</strain>
    </source>
</reference>
<dbReference type="HAMAP" id="MF_00518">
    <property type="entry name" value="Deacylase_Dtd"/>
    <property type="match status" value="1"/>
</dbReference>
<dbReference type="GO" id="GO:0106026">
    <property type="term" value="F:Gly-tRNA(Ala) deacylase activity"/>
    <property type="evidence" value="ECO:0007669"/>
    <property type="project" value="UniProtKB-UniRule"/>
</dbReference>